<name>A0A1H8ML29_9ACTN</name>
<dbReference type="SUPFAM" id="SSF53474">
    <property type="entry name" value="alpha/beta-Hydrolases"/>
    <property type="match status" value="1"/>
</dbReference>
<dbReference type="OrthoDB" id="8871309at2"/>
<accession>A0A1H8ML29</accession>
<evidence type="ECO:0000256" key="1">
    <source>
        <dbReference type="SAM" id="MobiDB-lite"/>
    </source>
</evidence>
<keyword evidence="3" id="KW-1185">Reference proteome</keyword>
<reference evidence="2 3" key="1">
    <citation type="submission" date="2016-10" db="EMBL/GenBank/DDBJ databases">
        <authorList>
            <person name="de Groot N.N."/>
        </authorList>
    </citation>
    <scope>NUCLEOTIDE SEQUENCE [LARGE SCALE GENOMIC DNA]</scope>
    <source>
        <strain evidence="2 3">CGMCC 4.2026</strain>
    </source>
</reference>
<gene>
    <name evidence="2" type="ORF">SAMN05216267_101952</name>
</gene>
<dbReference type="Gene3D" id="3.40.50.1820">
    <property type="entry name" value="alpha/beta hydrolase"/>
    <property type="match status" value="1"/>
</dbReference>
<dbReference type="Pfam" id="PF02089">
    <property type="entry name" value="Palm_thioest"/>
    <property type="match status" value="1"/>
</dbReference>
<dbReference type="AlphaFoldDB" id="A0A1H8ML29"/>
<sequence>MAAKPPGAEPGGEEPGSSFLGHGAGLVRATAIDLAVLAGHVLLYPTGILPERSHAPHERRPDGPHDGAAGRPGPAPGTDGPPPPPAVPLDGDPRTGAPASPESRSRRPQARRGPAAGSRPPVLLVHGFVDNRSAFALLRRSLQRNGWTQVQAVNYSPLTFDVRTAAAVLGTHIERICEETGERRVDIVAHSLGGLIARYYVQCLGGDTRVRTLVTLGTPHGGTRAVPALTPHPLARQMRPGSPVLEELAAPAHRCRTRFVAFWSDLDQLMIPVEAARLEHADLSVKNIKVTGIGHLALPVNGTVAAEIRRELAGGPARPGAADAA</sequence>
<feature type="compositionally biased region" description="Pro residues" evidence="1">
    <location>
        <begin position="73"/>
        <end position="87"/>
    </location>
</feature>
<feature type="compositionally biased region" description="Basic and acidic residues" evidence="1">
    <location>
        <begin position="52"/>
        <end position="65"/>
    </location>
</feature>
<dbReference type="PANTHER" id="PTHR37946:SF1">
    <property type="entry name" value="SLL1969 PROTEIN"/>
    <property type="match status" value="1"/>
</dbReference>
<dbReference type="STRING" id="310780.SAMN05216267_101952"/>
<proteinExistence type="predicted"/>
<feature type="region of interest" description="Disordered" evidence="1">
    <location>
        <begin position="52"/>
        <end position="122"/>
    </location>
</feature>
<organism evidence="2 3">
    <name type="scientific">Actinacidiphila rubida</name>
    <dbReference type="NCBI Taxonomy" id="310780"/>
    <lineage>
        <taxon>Bacteria</taxon>
        <taxon>Bacillati</taxon>
        <taxon>Actinomycetota</taxon>
        <taxon>Actinomycetes</taxon>
        <taxon>Kitasatosporales</taxon>
        <taxon>Streptomycetaceae</taxon>
        <taxon>Actinacidiphila</taxon>
    </lineage>
</organism>
<dbReference type="PANTHER" id="PTHR37946">
    <property type="entry name" value="SLL1969 PROTEIN"/>
    <property type="match status" value="1"/>
</dbReference>
<dbReference type="EMBL" id="FODD01000019">
    <property type="protein sequence ID" value="SEO18122.1"/>
    <property type="molecule type" value="Genomic_DNA"/>
</dbReference>
<dbReference type="RefSeq" id="WP_107485387.1">
    <property type="nucleotide sequence ID" value="NZ_FODD01000019.1"/>
</dbReference>
<protein>
    <submittedName>
        <fullName evidence="2">Lipase (Class 2)</fullName>
    </submittedName>
</protein>
<dbReference type="Proteomes" id="UP000181951">
    <property type="component" value="Unassembled WGS sequence"/>
</dbReference>
<evidence type="ECO:0000313" key="2">
    <source>
        <dbReference type="EMBL" id="SEO18122.1"/>
    </source>
</evidence>
<feature type="compositionally biased region" description="Low complexity" evidence="1">
    <location>
        <begin position="111"/>
        <end position="121"/>
    </location>
</feature>
<dbReference type="InterPro" id="IPR029058">
    <property type="entry name" value="AB_hydrolase_fold"/>
</dbReference>
<evidence type="ECO:0000313" key="3">
    <source>
        <dbReference type="Proteomes" id="UP000181951"/>
    </source>
</evidence>